<keyword evidence="5" id="KW-1185">Reference proteome</keyword>
<dbReference type="Gene3D" id="2.40.170.20">
    <property type="entry name" value="TonB-dependent receptor, beta-barrel domain"/>
    <property type="match status" value="1"/>
</dbReference>
<evidence type="ECO:0000313" key="5">
    <source>
        <dbReference type="Proteomes" id="UP000215196"/>
    </source>
</evidence>
<evidence type="ECO:0000256" key="2">
    <source>
        <dbReference type="ARBA" id="ARBA00023136"/>
    </source>
</evidence>
<dbReference type="InterPro" id="IPR036942">
    <property type="entry name" value="Beta-barrel_TonB_sf"/>
</dbReference>
<accession>A0A239WTQ7</accession>
<name>A0A239WTQ7_9FLAO</name>
<reference evidence="4 5" key="1">
    <citation type="submission" date="2017-06" db="EMBL/GenBank/DDBJ databases">
        <authorList>
            <consortium name="Pathogen Informatics"/>
        </authorList>
    </citation>
    <scope>NUCLEOTIDE SEQUENCE [LARGE SCALE GENOMIC DNA]</scope>
    <source>
        <strain evidence="4 5">NCTC13490</strain>
    </source>
</reference>
<dbReference type="Proteomes" id="UP000215196">
    <property type="component" value="Chromosome 1"/>
</dbReference>
<keyword evidence="4" id="KW-0675">Receptor</keyword>
<organism evidence="4 5">
    <name type="scientific">Chryseobacterium taklimakanense</name>
    <dbReference type="NCBI Taxonomy" id="536441"/>
    <lineage>
        <taxon>Bacteria</taxon>
        <taxon>Pseudomonadati</taxon>
        <taxon>Bacteroidota</taxon>
        <taxon>Flavobacteriia</taxon>
        <taxon>Flavobacteriales</taxon>
        <taxon>Weeksellaceae</taxon>
        <taxon>Chryseobacterium group</taxon>
        <taxon>Chryseobacterium</taxon>
    </lineage>
</organism>
<evidence type="ECO:0000256" key="1">
    <source>
        <dbReference type="ARBA" id="ARBA00004442"/>
    </source>
</evidence>
<evidence type="ECO:0000313" key="4">
    <source>
        <dbReference type="EMBL" id="SNV37857.1"/>
    </source>
</evidence>
<proteinExistence type="predicted"/>
<evidence type="ECO:0000256" key="3">
    <source>
        <dbReference type="ARBA" id="ARBA00023237"/>
    </source>
</evidence>
<dbReference type="AlphaFoldDB" id="A0A239WTQ7"/>
<dbReference type="SUPFAM" id="SSF56935">
    <property type="entry name" value="Porins"/>
    <property type="match status" value="1"/>
</dbReference>
<protein>
    <submittedName>
        <fullName evidence="4">Outer membrane cobalamin receptor protein</fullName>
    </submittedName>
</protein>
<sequence length="605" mass="67751">MSLSKGRISLIMNRNIQKIFLLGLLVSSTAVFSQIQEERLILNKKREPEVKKIEKKKTSVETIKNYPPEEKSAVPVEYEITNVPAVSDFKTSTIQGEDLSPKFDSELQKNYFRLGYGNYGKFLADGNISGNLQNQMEVGANVHYISTEGLKKEYPWSSKQSSAALGGFLTSYGESGKFNLNAEYNLIDYNYYGIYALQPAADVDLSQKTNQFTVDGYYDFYTNNILNDARVKSSFLGDKFDAKESNVSAMLNLSKHAVQLPANGITMNADLGLGIETLNSEFAILNKNYSNYFNADIAPKVTFFSGNSYVMLGSSFSFLNSKNKNLLTTDEVKSNKAYWFPKAEILYAATEEFKFYAGVDGGLKMNSYASMLQENPYLVSDQVIKPTETKYNIYFGLKGDLNQNLKFDVNAGFGKVKNILLYEANGLFDNNATLNRSAYNFANTFSAVYDNGNVSTITGNLQYYPLANLTLEAELNFASYRLENLEKAYNRPMVKGTLGAKYTMLDKKLHLGFKGFLMSEKPTNSFQIVETPNPNVSNSTIYQNVENRNDSVAGHADFNLSAEYKVHKNFSIFALGNNLMTQKYETFKGYKVLGPQILGGVKISF</sequence>
<dbReference type="EMBL" id="LT906465">
    <property type="protein sequence ID" value="SNV37857.1"/>
    <property type="molecule type" value="Genomic_DNA"/>
</dbReference>
<keyword evidence="3" id="KW-0998">Cell outer membrane</keyword>
<dbReference type="GO" id="GO:0009279">
    <property type="term" value="C:cell outer membrane"/>
    <property type="evidence" value="ECO:0007669"/>
    <property type="project" value="UniProtKB-SubCell"/>
</dbReference>
<keyword evidence="2" id="KW-0472">Membrane</keyword>
<gene>
    <name evidence="4" type="ORF">SAMEA4412677_00714</name>
</gene>
<dbReference type="KEGG" id="ctak:4412677_00714"/>
<comment type="subcellular location">
    <subcellularLocation>
        <location evidence="1">Cell outer membrane</location>
    </subcellularLocation>
</comment>